<dbReference type="EMBL" id="JF964956">
    <property type="protein sequence ID" value="AFI57046.1"/>
    <property type="molecule type" value="mRNA"/>
</dbReference>
<accession>I1VZI9</accession>
<name>I1VZI9_SPOLT</name>
<protein>
    <submittedName>
        <fullName evidence="1">MG2</fullName>
    </submittedName>
</protein>
<organism evidence="1">
    <name type="scientific">Spodoptera litura</name>
    <name type="common">Asian cotton leafworm</name>
    <dbReference type="NCBI Taxonomy" id="69820"/>
    <lineage>
        <taxon>Eukaryota</taxon>
        <taxon>Metazoa</taxon>
        <taxon>Ecdysozoa</taxon>
        <taxon>Arthropoda</taxon>
        <taxon>Hexapoda</taxon>
        <taxon>Insecta</taxon>
        <taxon>Pterygota</taxon>
        <taxon>Neoptera</taxon>
        <taxon>Endopterygota</taxon>
        <taxon>Lepidoptera</taxon>
        <taxon>Glossata</taxon>
        <taxon>Ditrysia</taxon>
        <taxon>Noctuoidea</taxon>
        <taxon>Noctuidae</taxon>
        <taxon>Amphipyrinae</taxon>
        <taxon>Spodoptera</taxon>
    </lineage>
</organism>
<gene>
    <name evidence="1" type="primary">mg2</name>
</gene>
<reference evidence="1" key="1">
    <citation type="submission" date="2011-05" db="EMBL/GenBank/DDBJ databases">
        <authorList>
            <person name="He W."/>
            <person name="Feng Q."/>
        </authorList>
    </citation>
    <scope>NUCLEOTIDE SEQUENCE</scope>
</reference>
<reference evidence="1" key="2">
    <citation type="journal article" date="2012" name="PLoS ONE">
        <title>Analysis of Expressed Sequence Tags and Characterization of a Novel Gene, Slmg7, in the Midgut of the Common Cutworm, Spodoptera litura.</title>
        <authorList>
            <person name="He W.Y."/>
            <person name="Rao Z.C."/>
            <person name="Zhou D.H."/>
            <person name="Zheng S.C."/>
            <person name="Xu W.H."/>
            <person name="Feng Q.L."/>
        </authorList>
    </citation>
    <scope>NUCLEOTIDE SEQUENCE</scope>
</reference>
<evidence type="ECO:0000313" key="1">
    <source>
        <dbReference type="EMBL" id="AFI57046.1"/>
    </source>
</evidence>
<sequence>MATIPSSARDVLAIPRSLGSPGRAWDGRPAGLSYPYTRPTHTERRESVFLMLSINELIDKFVKNNLMIYKSILIKVFMNIYYYF</sequence>
<proteinExistence type="evidence at transcript level"/>
<dbReference type="AlphaFoldDB" id="I1VZI9"/>